<gene>
    <name evidence="1" type="ORF">RDB_LOCUS179764</name>
</gene>
<reference evidence="1" key="1">
    <citation type="submission" date="2021-01" db="EMBL/GenBank/DDBJ databases">
        <authorList>
            <person name="Kaushik A."/>
        </authorList>
    </citation>
    <scope>NUCLEOTIDE SEQUENCE</scope>
    <source>
        <strain evidence="1">AG6-10EEA</strain>
    </source>
</reference>
<evidence type="ECO:0000313" key="1">
    <source>
        <dbReference type="EMBL" id="CAE6536194.1"/>
    </source>
</evidence>
<evidence type="ECO:0000313" key="2">
    <source>
        <dbReference type="Proteomes" id="UP000663853"/>
    </source>
</evidence>
<sequence>MTSTPPFDPENSGIVVVSGLIQQTEQRIRNDAQNVNKLPIELLSRIFSIGEASERSARPRARYYIAFQEIIAVSKFVIDGGR</sequence>
<dbReference type="Proteomes" id="UP000663853">
    <property type="component" value="Unassembled WGS sequence"/>
</dbReference>
<organism evidence="1 2">
    <name type="scientific">Rhizoctonia solani</name>
    <dbReference type="NCBI Taxonomy" id="456999"/>
    <lineage>
        <taxon>Eukaryota</taxon>
        <taxon>Fungi</taxon>
        <taxon>Dikarya</taxon>
        <taxon>Basidiomycota</taxon>
        <taxon>Agaricomycotina</taxon>
        <taxon>Agaricomycetes</taxon>
        <taxon>Cantharellales</taxon>
        <taxon>Ceratobasidiaceae</taxon>
        <taxon>Rhizoctonia</taxon>
    </lineage>
</organism>
<comment type="caution">
    <text evidence="1">The sequence shown here is derived from an EMBL/GenBank/DDBJ whole genome shotgun (WGS) entry which is preliminary data.</text>
</comment>
<dbReference type="EMBL" id="CAJMXA010004164">
    <property type="protein sequence ID" value="CAE6536194.1"/>
    <property type="molecule type" value="Genomic_DNA"/>
</dbReference>
<accession>A0A8H3DT13</accession>
<proteinExistence type="predicted"/>
<dbReference type="AlphaFoldDB" id="A0A8H3DT13"/>
<protein>
    <submittedName>
        <fullName evidence="1">Uncharacterized protein</fullName>
    </submittedName>
</protein>
<name>A0A8H3DT13_9AGAM</name>